<dbReference type="Proteomes" id="UP001216674">
    <property type="component" value="Unassembled WGS sequence"/>
</dbReference>
<evidence type="ECO:0000256" key="1">
    <source>
        <dbReference type="ARBA" id="ARBA00004651"/>
    </source>
</evidence>
<evidence type="ECO:0000313" key="10">
    <source>
        <dbReference type="EMBL" id="MDF3835546.1"/>
    </source>
</evidence>
<keyword evidence="2" id="KW-0813">Transport</keyword>
<keyword evidence="7 9" id="KW-0472">Membrane</keyword>
<evidence type="ECO:0000256" key="4">
    <source>
        <dbReference type="ARBA" id="ARBA00022692"/>
    </source>
</evidence>
<sequence>MNIYVFQALNGLGLGMIYFLLSVGLSIIFGLLGFVNFAHGALFLVGAYAAFFTNQATGSFALGLIASFVCVAGLGLVAERWLLRRTYKMSHEAQILVTVGLTFVLTEAVVYFFGPESQRVAPPESLSSVLMIGPYPIPSYRLFIVIVCGVIGVALWWLFERTMFGARVRAGNERPQMLKLLGTKVSRVYAIAFGLGTGLAGLAGGLAVPLRGADPSMGVEAIVIAFVVVVIGGMGSFSGPLVGGLIIGVTQSMMSAIWPEGARLAIFLLMVVVLLLMPKGLFGRA</sequence>
<keyword evidence="11" id="KW-1185">Reference proteome</keyword>
<feature type="transmembrane region" description="Helical" evidence="9">
    <location>
        <begin position="58"/>
        <end position="83"/>
    </location>
</feature>
<dbReference type="CDD" id="cd06582">
    <property type="entry name" value="TM_PBP1_LivH_like"/>
    <property type="match status" value="1"/>
</dbReference>
<feature type="transmembrane region" description="Helical" evidence="9">
    <location>
        <begin position="95"/>
        <end position="114"/>
    </location>
</feature>
<feature type="transmembrane region" description="Helical" evidence="9">
    <location>
        <begin position="261"/>
        <end position="282"/>
    </location>
</feature>
<comment type="subcellular location">
    <subcellularLocation>
        <location evidence="1">Cell membrane</location>
        <topology evidence="1">Multi-pass membrane protein</topology>
    </subcellularLocation>
</comment>
<feature type="transmembrane region" description="Helical" evidence="9">
    <location>
        <begin position="12"/>
        <end position="38"/>
    </location>
</feature>
<keyword evidence="3" id="KW-1003">Cell membrane</keyword>
<comment type="caution">
    <text evidence="10">The sequence shown here is derived from an EMBL/GenBank/DDBJ whole genome shotgun (WGS) entry which is preliminary data.</text>
</comment>
<feature type="transmembrane region" description="Helical" evidence="9">
    <location>
        <begin position="140"/>
        <end position="159"/>
    </location>
</feature>
<evidence type="ECO:0000256" key="9">
    <source>
        <dbReference type="SAM" id="Phobius"/>
    </source>
</evidence>
<keyword evidence="5" id="KW-0029">Amino-acid transport</keyword>
<reference evidence="10 11" key="1">
    <citation type="submission" date="2023-03" db="EMBL/GenBank/DDBJ databases">
        <title>Draft assemblies of triclosan tolerant bacteria isolated from returned activated sludge.</title>
        <authorList>
            <person name="Van Hamelsveld S."/>
        </authorList>
    </citation>
    <scope>NUCLEOTIDE SEQUENCE [LARGE SCALE GENOMIC DNA]</scope>
    <source>
        <strain evidence="10 11">GW210010_S58</strain>
    </source>
</reference>
<gene>
    <name evidence="10" type="ORF">P3W85_21705</name>
</gene>
<dbReference type="RefSeq" id="WP_276266296.1">
    <property type="nucleotide sequence ID" value="NZ_JARJLM010000362.1"/>
</dbReference>
<proteinExistence type="inferred from homology"/>
<name>A0ABT6ASE8_9BURK</name>
<keyword evidence="4 9" id="KW-0812">Transmembrane</keyword>
<dbReference type="Pfam" id="PF02653">
    <property type="entry name" value="BPD_transp_2"/>
    <property type="match status" value="1"/>
</dbReference>
<evidence type="ECO:0000256" key="2">
    <source>
        <dbReference type="ARBA" id="ARBA00022448"/>
    </source>
</evidence>
<dbReference type="PANTHER" id="PTHR11795:SF442">
    <property type="entry name" value="ABC TRANSPORTER ATP-BINDING PROTEIN"/>
    <property type="match status" value="1"/>
</dbReference>
<dbReference type="EMBL" id="JARJLM010000362">
    <property type="protein sequence ID" value="MDF3835546.1"/>
    <property type="molecule type" value="Genomic_DNA"/>
</dbReference>
<evidence type="ECO:0000256" key="6">
    <source>
        <dbReference type="ARBA" id="ARBA00022989"/>
    </source>
</evidence>
<evidence type="ECO:0000256" key="8">
    <source>
        <dbReference type="ARBA" id="ARBA00037998"/>
    </source>
</evidence>
<evidence type="ECO:0000313" key="11">
    <source>
        <dbReference type="Proteomes" id="UP001216674"/>
    </source>
</evidence>
<keyword evidence="6 9" id="KW-1133">Transmembrane helix</keyword>
<dbReference type="InterPro" id="IPR001851">
    <property type="entry name" value="ABC_transp_permease"/>
</dbReference>
<organism evidence="10 11">
    <name type="scientific">Cupriavidus basilensis</name>
    <dbReference type="NCBI Taxonomy" id="68895"/>
    <lineage>
        <taxon>Bacteria</taxon>
        <taxon>Pseudomonadati</taxon>
        <taxon>Pseudomonadota</taxon>
        <taxon>Betaproteobacteria</taxon>
        <taxon>Burkholderiales</taxon>
        <taxon>Burkholderiaceae</taxon>
        <taxon>Cupriavidus</taxon>
    </lineage>
</organism>
<evidence type="ECO:0000256" key="5">
    <source>
        <dbReference type="ARBA" id="ARBA00022970"/>
    </source>
</evidence>
<evidence type="ECO:0000256" key="7">
    <source>
        <dbReference type="ARBA" id="ARBA00023136"/>
    </source>
</evidence>
<feature type="transmembrane region" description="Helical" evidence="9">
    <location>
        <begin position="222"/>
        <end position="249"/>
    </location>
</feature>
<protein>
    <submittedName>
        <fullName evidence="10">Branched-chain amino acid ABC transporter permease</fullName>
    </submittedName>
</protein>
<comment type="similarity">
    <text evidence="8">Belongs to the binding-protein-dependent transport system permease family. LivHM subfamily.</text>
</comment>
<feature type="transmembrane region" description="Helical" evidence="9">
    <location>
        <begin position="188"/>
        <end position="210"/>
    </location>
</feature>
<dbReference type="PANTHER" id="PTHR11795">
    <property type="entry name" value="BRANCHED-CHAIN AMINO ACID TRANSPORT SYSTEM PERMEASE PROTEIN LIVH"/>
    <property type="match status" value="1"/>
</dbReference>
<evidence type="ECO:0000256" key="3">
    <source>
        <dbReference type="ARBA" id="ARBA00022475"/>
    </source>
</evidence>
<dbReference type="InterPro" id="IPR052157">
    <property type="entry name" value="BCAA_transport_permease"/>
</dbReference>
<accession>A0ABT6ASE8</accession>